<dbReference type="PANTHER" id="PTHR40069:SF1">
    <property type="entry name" value="YWBE PROTEIN"/>
    <property type="match status" value="1"/>
</dbReference>
<evidence type="ECO:0000313" key="3">
    <source>
        <dbReference type="Proteomes" id="UP001302321"/>
    </source>
</evidence>
<feature type="region of interest" description="Disordered" evidence="1">
    <location>
        <begin position="92"/>
        <end position="172"/>
    </location>
</feature>
<dbReference type="Proteomes" id="UP001302321">
    <property type="component" value="Unassembled WGS sequence"/>
</dbReference>
<evidence type="ECO:0000256" key="1">
    <source>
        <dbReference type="SAM" id="MobiDB-lite"/>
    </source>
</evidence>
<evidence type="ECO:0008006" key="4">
    <source>
        <dbReference type="Google" id="ProtNLM"/>
    </source>
</evidence>
<gene>
    <name evidence="2" type="ORF">QBC36DRAFT_333580</name>
</gene>
<dbReference type="NCBIfam" id="TIGR03833">
    <property type="entry name" value="YwbE family protein"/>
    <property type="match status" value="1"/>
</dbReference>
<dbReference type="EMBL" id="MU866280">
    <property type="protein sequence ID" value="KAK4174462.1"/>
    <property type="molecule type" value="Genomic_DNA"/>
</dbReference>
<sequence length="201" mass="21491">MHHHQHSQGRVPSTREVIPGAPVNIVLKVDQPTGRTVSGLVKDVLTKGEHHRGIKVRLVDGRVGRVRSMASSSTISTVDSGACDFGEFAPSVEEGASTTGFSRRERGGRRGSGRYHAGPTDWREEERPPSEQVGLDAYIKPAKRKRGGRRSGPVGATSVETTESTDELSVAGQETSTCPVCNDFTGNATAIAHHVAGHFDD</sequence>
<accession>A0AAN6W588</accession>
<protein>
    <recommendedName>
        <fullName evidence="4">YwbE</fullName>
    </recommendedName>
</protein>
<dbReference type="AlphaFoldDB" id="A0AAN6W588"/>
<dbReference type="Pfam" id="PF09962">
    <property type="entry name" value="DUF2196"/>
    <property type="match status" value="1"/>
</dbReference>
<dbReference type="InterPro" id="IPR019240">
    <property type="entry name" value="DUF2196"/>
</dbReference>
<comment type="caution">
    <text evidence="2">The sequence shown here is derived from an EMBL/GenBank/DDBJ whole genome shotgun (WGS) entry which is preliminary data.</text>
</comment>
<organism evidence="2 3">
    <name type="scientific">Triangularia setosa</name>
    <dbReference type="NCBI Taxonomy" id="2587417"/>
    <lineage>
        <taxon>Eukaryota</taxon>
        <taxon>Fungi</taxon>
        <taxon>Dikarya</taxon>
        <taxon>Ascomycota</taxon>
        <taxon>Pezizomycotina</taxon>
        <taxon>Sordariomycetes</taxon>
        <taxon>Sordariomycetidae</taxon>
        <taxon>Sordariales</taxon>
        <taxon>Podosporaceae</taxon>
        <taxon>Triangularia</taxon>
    </lineage>
</organism>
<dbReference type="PANTHER" id="PTHR40069">
    <property type="entry name" value="YWBE PROTEIN"/>
    <property type="match status" value="1"/>
</dbReference>
<reference evidence="2" key="2">
    <citation type="submission" date="2023-05" db="EMBL/GenBank/DDBJ databases">
        <authorList>
            <consortium name="Lawrence Berkeley National Laboratory"/>
            <person name="Steindorff A."/>
            <person name="Hensen N."/>
            <person name="Bonometti L."/>
            <person name="Westerberg I."/>
            <person name="Brannstrom I.O."/>
            <person name="Guillou S."/>
            <person name="Cros-Aarteil S."/>
            <person name="Calhoun S."/>
            <person name="Haridas S."/>
            <person name="Kuo A."/>
            <person name="Mondo S."/>
            <person name="Pangilinan J."/>
            <person name="Riley R."/>
            <person name="Labutti K."/>
            <person name="Andreopoulos B."/>
            <person name="Lipzen A."/>
            <person name="Chen C."/>
            <person name="Yanf M."/>
            <person name="Daum C."/>
            <person name="Ng V."/>
            <person name="Clum A."/>
            <person name="Ohm R."/>
            <person name="Martin F."/>
            <person name="Silar P."/>
            <person name="Natvig D."/>
            <person name="Lalanne C."/>
            <person name="Gautier V."/>
            <person name="Ament-Velasquez S.L."/>
            <person name="Kruys A."/>
            <person name="Hutchinson M.I."/>
            <person name="Powell A.J."/>
            <person name="Barry K."/>
            <person name="Miller A.N."/>
            <person name="Grigoriev I.V."/>
            <person name="Debuchy R."/>
            <person name="Gladieux P."/>
            <person name="Thoren M.H."/>
            <person name="Johannesson H."/>
        </authorList>
    </citation>
    <scope>NUCLEOTIDE SEQUENCE</scope>
    <source>
        <strain evidence="2">CBS 892.96</strain>
    </source>
</reference>
<proteinExistence type="predicted"/>
<name>A0AAN6W588_9PEZI</name>
<keyword evidence="3" id="KW-1185">Reference proteome</keyword>
<evidence type="ECO:0000313" key="2">
    <source>
        <dbReference type="EMBL" id="KAK4174462.1"/>
    </source>
</evidence>
<reference evidence="2" key="1">
    <citation type="journal article" date="2023" name="Mol. Phylogenet. Evol.">
        <title>Genome-scale phylogeny and comparative genomics of the fungal order Sordariales.</title>
        <authorList>
            <person name="Hensen N."/>
            <person name="Bonometti L."/>
            <person name="Westerberg I."/>
            <person name="Brannstrom I.O."/>
            <person name="Guillou S."/>
            <person name="Cros-Aarteil S."/>
            <person name="Calhoun S."/>
            <person name="Haridas S."/>
            <person name="Kuo A."/>
            <person name="Mondo S."/>
            <person name="Pangilinan J."/>
            <person name="Riley R."/>
            <person name="LaButti K."/>
            <person name="Andreopoulos B."/>
            <person name="Lipzen A."/>
            <person name="Chen C."/>
            <person name="Yan M."/>
            <person name="Daum C."/>
            <person name="Ng V."/>
            <person name="Clum A."/>
            <person name="Steindorff A."/>
            <person name="Ohm R.A."/>
            <person name="Martin F."/>
            <person name="Silar P."/>
            <person name="Natvig D.O."/>
            <person name="Lalanne C."/>
            <person name="Gautier V."/>
            <person name="Ament-Velasquez S.L."/>
            <person name="Kruys A."/>
            <person name="Hutchinson M.I."/>
            <person name="Powell A.J."/>
            <person name="Barry K."/>
            <person name="Miller A.N."/>
            <person name="Grigoriev I.V."/>
            <person name="Debuchy R."/>
            <person name="Gladieux P."/>
            <person name="Hiltunen Thoren M."/>
            <person name="Johannesson H."/>
        </authorList>
    </citation>
    <scope>NUCLEOTIDE SEQUENCE</scope>
    <source>
        <strain evidence="2">CBS 892.96</strain>
    </source>
</reference>